<name>A0A225WH63_9STRA</name>
<protein>
    <submittedName>
        <fullName evidence="1">Uncharacterized protein</fullName>
    </submittedName>
</protein>
<evidence type="ECO:0000313" key="1">
    <source>
        <dbReference type="EMBL" id="OWZ16469.1"/>
    </source>
</evidence>
<dbReference type="OrthoDB" id="129771at2759"/>
<accession>A0A225WH63</accession>
<dbReference type="Proteomes" id="UP000198211">
    <property type="component" value="Unassembled WGS sequence"/>
</dbReference>
<keyword evidence="2" id="KW-1185">Reference proteome</keyword>
<dbReference type="EMBL" id="NBNE01000929">
    <property type="protein sequence ID" value="OWZ16469.1"/>
    <property type="molecule type" value="Genomic_DNA"/>
</dbReference>
<gene>
    <name evidence="1" type="ORF">PHMEG_0009739</name>
</gene>
<sequence length="153" mass="17256">MNYLLFRIRSSETAARYNSQAGATQIPAKLTHSWKRLWCTHGSGQASRREGRRNRGSRYTKWQGFMVCSEIIVENGQSKIGGTEISKHNHPTNEIIFESSSAPKSQELSLPVRRGLCLLQDMKPSTADFNSYLSDKIGGFDNRSVILKTFNIT</sequence>
<evidence type="ECO:0000313" key="2">
    <source>
        <dbReference type="Proteomes" id="UP000198211"/>
    </source>
</evidence>
<reference evidence="2" key="1">
    <citation type="submission" date="2017-03" db="EMBL/GenBank/DDBJ databases">
        <title>Phytopthora megakarya and P. palmivora, two closely related causual agents of cacao black pod achieved similar genome size and gene model numbers by different mechanisms.</title>
        <authorList>
            <person name="Ali S."/>
            <person name="Shao J."/>
            <person name="Larry D.J."/>
            <person name="Kronmiller B."/>
            <person name="Shen D."/>
            <person name="Strem M.D."/>
            <person name="Melnick R.L."/>
            <person name="Guiltinan M.J."/>
            <person name="Tyler B.M."/>
            <person name="Meinhardt L.W."/>
            <person name="Bailey B.A."/>
        </authorList>
    </citation>
    <scope>NUCLEOTIDE SEQUENCE [LARGE SCALE GENOMIC DNA]</scope>
    <source>
        <strain evidence="2">zdho120</strain>
    </source>
</reference>
<proteinExistence type="predicted"/>
<comment type="caution">
    <text evidence="1">The sequence shown here is derived from an EMBL/GenBank/DDBJ whole genome shotgun (WGS) entry which is preliminary data.</text>
</comment>
<organism evidence="1 2">
    <name type="scientific">Phytophthora megakarya</name>
    <dbReference type="NCBI Taxonomy" id="4795"/>
    <lineage>
        <taxon>Eukaryota</taxon>
        <taxon>Sar</taxon>
        <taxon>Stramenopiles</taxon>
        <taxon>Oomycota</taxon>
        <taxon>Peronosporomycetes</taxon>
        <taxon>Peronosporales</taxon>
        <taxon>Peronosporaceae</taxon>
        <taxon>Phytophthora</taxon>
    </lineage>
</organism>
<dbReference type="AlphaFoldDB" id="A0A225WH63"/>